<evidence type="ECO:0000256" key="8">
    <source>
        <dbReference type="ARBA" id="ARBA00023136"/>
    </source>
</evidence>
<dbReference type="AlphaFoldDB" id="A0A343YVC9"/>
<feature type="transmembrane region" description="Helical" evidence="10">
    <location>
        <begin position="393"/>
        <end position="417"/>
    </location>
</feature>
<keyword evidence="10" id="KW-0813">Transport</keyword>
<dbReference type="InterPro" id="IPR001516">
    <property type="entry name" value="Proton_antipo_N"/>
</dbReference>
<keyword evidence="8 10" id="KW-0472">Membrane</keyword>
<keyword evidence="6" id="KW-0249">Electron transport</keyword>
<accession>A0A343YVC9</accession>
<dbReference type="PRINTS" id="PR01434">
    <property type="entry name" value="NADHDHGNASE5"/>
</dbReference>
<comment type="function">
    <text evidence="1">Core subunit of the mitochondrial membrane respiratory chain NADH dehydrogenase (Complex I) that is believed to belong to the minimal assembly required for catalysis. Complex I functions in the transfer of electrons from NADH to the respiratory chain. The immediate electron acceptor for the enzyme is believed to be ubiquinone.</text>
</comment>
<keyword evidence="10" id="KW-0830">Ubiquinone</keyword>
<comment type="subcellular location">
    <subcellularLocation>
        <location evidence="2">Membrane</location>
        <topology evidence="2">Multi-pass membrane protein</topology>
    </subcellularLocation>
</comment>
<evidence type="ECO:0000313" key="13">
    <source>
        <dbReference type="EMBL" id="AWN56206.1"/>
    </source>
</evidence>
<dbReference type="GO" id="GO:0016020">
    <property type="term" value="C:membrane"/>
    <property type="evidence" value="ECO:0007669"/>
    <property type="project" value="UniProtKB-SubCell"/>
</dbReference>
<feature type="transmembrane region" description="Helical" evidence="10">
    <location>
        <begin position="515"/>
        <end position="533"/>
    </location>
</feature>
<feature type="transmembrane region" description="Helical" evidence="10">
    <location>
        <begin position="314"/>
        <end position="333"/>
    </location>
</feature>
<feature type="transmembrane region" description="Helical" evidence="10">
    <location>
        <begin position="247"/>
        <end position="265"/>
    </location>
</feature>
<feature type="domain" description="NADH-Ubiquinone oxidoreductase (complex I) chain 5 N-terminal" evidence="12">
    <location>
        <begin position="23"/>
        <end position="72"/>
    </location>
</feature>
<dbReference type="InterPro" id="IPR003945">
    <property type="entry name" value="NU5C-like"/>
</dbReference>
<feature type="transmembrane region" description="Helical" evidence="10">
    <location>
        <begin position="219"/>
        <end position="240"/>
    </location>
</feature>
<protein>
    <recommendedName>
        <fullName evidence="4 10">NADH-ubiquinone oxidoreductase chain 5</fullName>
        <ecNumber evidence="3 10">7.1.1.2</ecNumber>
    </recommendedName>
</protein>
<feature type="transmembrane region" description="Helical" evidence="10">
    <location>
        <begin position="71"/>
        <end position="88"/>
    </location>
</feature>
<evidence type="ECO:0000259" key="12">
    <source>
        <dbReference type="Pfam" id="PF00662"/>
    </source>
</evidence>
<feature type="transmembrane region" description="Helical" evidence="10">
    <location>
        <begin position="353"/>
        <end position="373"/>
    </location>
</feature>
<keyword evidence="10 13" id="KW-0496">Mitochondrion</keyword>
<keyword evidence="7 10" id="KW-1133">Transmembrane helix</keyword>
<dbReference type="GO" id="GO:0042773">
    <property type="term" value="P:ATP synthesis coupled electron transport"/>
    <property type="evidence" value="ECO:0007669"/>
    <property type="project" value="InterPro"/>
</dbReference>
<evidence type="ECO:0000256" key="7">
    <source>
        <dbReference type="ARBA" id="ARBA00022989"/>
    </source>
</evidence>
<dbReference type="EC" id="7.1.1.2" evidence="3 10"/>
<evidence type="ECO:0000259" key="11">
    <source>
        <dbReference type="Pfam" id="PF00361"/>
    </source>
</evidence>
<feature type="transmembrane region" description="Helical" evidence="10">
    <location>
        <begin position="271"/>
        <end position="293"/>
    </location>
</feature>
<feature type="transmembrane region" description="Helical" evidence="10">
    <location>
        <begin position="94"/>
        <end position="112"/>
    </location>
</feature>
<comment type="catalytic activity">
    <reaction evidence="9 10">
        <text>a ubiquinone + NADH + 5 H(+)(in) = a ubiquinol + NAD(+) + 4 H(+)(out)</text>
        <dbReference type="Rhea" id="RHEA:29091"/>
        <dbReference type="Rhea" id="RHEA-COMP:9565"/>
        <dbReference type="Rhea" id="RHEA-COMP:9566"/>
        <dbReference type="ChEBI" id="CHEBI:15378"/>
        <dbReference type="ChEBI" id="CHEBI:16389"/>
        <dbReference type="ChEBI" id="CHEBI:17976"/>
        <dbReference type="ChEBI" id="CHEBI:57540"/>
        <dbReference type="ChEBI" id="CHEBI:57945"/>
        <dbReference type="EC" id="7.1.1.2"/>
    </reaction>
</comment>
<dbReference type="Pfam" id="PF00662">
    <property type="entry name" value="Proton_antipo_N"/>
    <property type="match status" value="1"/>
</dbReference>
<reference evidence="13" key="1">
    <citation type="submission" date="2017-10" db="EMBL/GenBank/DDBJ databases">
        <title>Mitogenomes of tropical arthropods.</title>
        <authorList>
            <person name="Pires Paula D."/>
            <person name="Coiti Togawa R."/>
        </authorList>
    </citation>
    <scope>NUCLEOTIDE SEQUENCE</scope>
</reference>
<evidence type="ECO:0000256" key="3">
    <source>
        <dbReference type="ARBA" id="ARBA00012944"/>
    </source>
</evidence>
<feature type="transmembrane region" description="Helical" evidence="10">
    <location>
        <begin position="158"/>
        <end position="181"/>
    </location>
</feature>
<keyword evidence="10" id="KW-0520">NAD</keyword>
<dbReference type="GO" id="GO:0003954">
    <property type="term" value="F:NADH dehydrogenase activity"/>
    <property type="evidence" value="ECO:0007669"/>
    <property type="project" value="TreeGrafter"/>
</dbReference>
<sequence length="534" mass="63177">MLFFYSFILMIMKMKFMLNWYLIKIMSFKIEMIIYMDWMTLLFMSVITLISSMIIIYSMNYMENDLNINRFMYLILIFMISMIFMISSPNMFSILLGWDGLGLSSYCLIIYYQSMKSFNSGMMTILMNRIGDINILILISILINKSSLNMMFSKNTCLMIFILLLMASITKSAQIPFSTWLPLAMAAPTPVSSLVHSSTLVTAGIYLLIRFIHMIPTSMFMILMMIACLTMMMASTCAFYEYDIKKIIALSTLSQLGFMFLTISIKLPTLSFFHLITHAMFKSLLFMCSGIMIHNYTNNQDIRQINFMNINNPMINTIFTVSLMSLSGVPFLSGYYSKDLIIEMFNIKNLNMITYWFMYYSMSMTVMYSFRMIKFINMKPIKLMIFSINKMNLMLYSLFILFFMTIFYGSMISWFMLTSMNKIILSMFNKLLIFKLSILLIIIMLMNMNNYYNYNSKLNFFNYSMWMTNLPLKKFKMILMINNNNMNKIIDLGWIEYFMIKKFMFTMVKMNMNKFSLMTMMLMTLTYLIIIMYM</sequence>
<dbReference type="InterPro" id="IPR001750">
    <property type="entry name" value="ND/Mrp_TM"/>
</dbReference>
<feature type="transmembrane region" description="Helical" evidence="10">
    <location>
        <begin position="423"/>
        <end position="446"/>
    </location>
</feature>
<name>A0A343YVC9_9HYME</name>
<evidence type="ECO:0000256" key="6">
    <source>
        <dbReference type="ARBA" id="ARBA00022982"/>
    </source>
</evidence>
<evidence type="ECO:0000256" key="1">
    <source>
        <dbReference type="ARBA" id="ARBA00003257"/>
    </source>
</evidence>
<proteinExistence type="inferred from homology"/>
<keyword evidence="5 10" id="KW-0812">Transmembrane</keyword>
<dbReference type="Pfam" id="PF00361">
    <property type="entry name" value="Proton_antipo_M"/>
    <property type="match status" value="1"/>
</dbReference>
<organism evidence="13">
    <name type="scientific">Dinocampus coccinellae</name>
    <dbReference type="NCBI Taxonomy" id="144245"/>
    <lineage>
        <taxon>Eukaryota</taxon>
        <taxon>Metazoa</taxon>
        <taxon>Ecdysozoa</taxon>
        <taxon>Arthropoda</taxon>
        <taxon>Hexapoda</taxon>
        <taxon>Insecta</taxon>
        <taxon>Pterygota</taxon>
        <taxon>Neoptera</taxon>
        <taxon>Endopterygota</taxon>
        <taxon>Hymenoptera</taxon>
        <taxon>Apocrita</taxon>
        <taxon>Ichneumonoidea</taxon>
        <taxon>Braconidae</taxon>
        <taxon>Euphorinae</taxon>
        <taxon>Dinocampus</taxon>
    </lineage>
</organism>
<dbReference type="PANTHER" id="PTHR42829:SF2">
    <property type="entry name" value="NADH-UBIQUINONE OXIDOREDUCTASE CHAIN 5"/>
    <property type="match status" value="1"/>
</dbReference>
<comment type="similarity">
    <text evidence="10">Belongs to the complex I subunit 5 family.</text>
</comment>
<dbReference type="EMBL" id="MG253265">
    <property type="protein sequence ID" value="AWN56206.1"/>
    <property type="molecule type" value="Genomic_DNA"/>
</dbReference>
<evidence type="ECO:0000256" key="9">
    <source>
        <dbReference type="ARBA" id="ARBA00049551"/>
    </source>
</evidence>
<feature type="transmembrane region" description="Helical" evidence="10">
    <location>
        <begin position="41"/>
        <end position="59"/>
    </location>
</feature>
<evidence type="ECO:0000256" key="5">
    <source>
        <dbReference type="ARBA" id="ARBA00022692"/>
    </source>
</evidence>
<geneLocation type="mitochondrion" evidence="13"/>
<feature type="transmembrane region" description="Helical" evidence="10">
    <location>
        <begin position="193"/>
        <end position="213"/>
    </location>
</feature>
<dbReference type="GO" id="GO:0015990">
    <property type="term" value="P:electron transport coupled proton transport"/>
    <property type="evidence" value="ECO:0007669"/>
    <property type="project" value="TreeGrafter"/>
</dbReference>
<evidence type="ECO:0000256" key="10">
    <source>
        <dbReference type="RuleBase" id="RU003404"/>
    </source>
</evidence>
<feature type="domain" description="NADH:quinone oxidoreductase/Mrp antiporter transmembrane" evidence="11">
    <location>
        <begin position="88"/>
        <end position="350"/>
    </location>
</feature>
<dbReference type="GO" id="GO:0008137">
    <property type="term" value="F:NADH dehydrogenase (ubiquinone) activity"/>
    <property type="evidence" value="ECO:0007669"/>
    <property type="project" value="UniProtKB-EC"/>
</dbReference>
<evidence type="ECO:0000256" key="2">
    <source>
        <dbReference type="ARBA" id="ARBA00004141"/>
    </source>
</evidence>
<dbReference type="PANTHER" id="PTHR42829">
    <property type="entry name" value="NADH-UBIQUINONE OXIDOREDUCTASE CHAIN 5"/>
    <property type="match status" value="1"/>
</dbReference>
<comment type="function">
    <text evidence="10">Core subunit of the mitochondrial membrane respiratory chain NADH dehydrogenase (Complex I) which catalyzes electron transfer from NADH through the respiratory chain, using ubiquinone as an electron acceptor. Essential for the catalytic activity and assembly of complex I.</text>
</comment>
<evidence type="ECO:0000256" key="4">
    <source>
        <dbReference type="ARBA" id="ARBA00021096"/>
    </source>
</evidence>